<organism evidence="1 2">
    <name type="scientific">Biomphalaria glabrata</name>
    <name type="common">Bloodfluke planorb</name>
    <name type="synonym">Freshwater snail</name>
    <dbReference type="NCBI Taxonomy" id="6526"/>
    <lineage>
        <taxon>Eukaryota</taxon>
        <taxon>Metazoa</taxon>
        <taxon>Spiralia</taxon>
        <taxon>Lophotrochozoa</taxon>
        <taxon>Mollusca</taxon>
        <taxon>Gastropoda</taxon>
        <taxon>Heterobranchia</taxon>
        <taxon>Euthyneura</taxon>
        <taxon>Panpulmonata</taxon>
        <taxon>Hygrophila</taxon>
        <taxon>Lymnaeoidea</taxon>
        <taxon>Planorbidae</taxon>
        <taxon>Biomphalaria</taxon>
    </lineage>
</organism>
<evidence type="ECO:0000313" key="2">
    <source>
        <dbReference type="Proteomes" id="UP000076420"/>
    </source>
</evidence>
<dbReference type="VEuPathDB" id="VectorBase:BGLB020987"/>
<protein>
    <submittedName>
        <fullName evidence="1">Uncharacterized protein</fullName>
    </submittedName>
</protein>
<dbReference type="AlphaFoldDB" id="A0A2C9KLD0"/>
<dbReference type="VEuPathDB" id="VectorBase:BGLAX_050697"/>
<sequence>MTLRLSIDYSRKECPGCELQTYKHRICLHELHQMEGCSSEASLMNVEVMVVYPGEYEEKRLFVTPANLVKEEKQKLLRHIEIYDPEDFVLVLIGPNKLQTVLDDSKNLETYLDDMASSAESYLEIRRKNAAFTVKQRPVDTQLMNIALK</sequence>
<dbReference type="Proteomes" id="UP000076420">
    <property type="component" value="Unassembled WGS sequence"/>
</dbReference>
<evidence type="ECO:0000313" key="1">
    <source>
        <dbReference type="EnsemblMetazoa" id="BGLB020987-PB"/>
    </source>
</evidence>
<proteinExistence type="predicted"/>
<accession>A0A2C9KLD0</accession>
<dbReference type="EnsemblMetazoa" id="BGLB020987-RB">
    <property type="protein sequence ID" value="BGLB020987-PB"/>
    <property type="gene ID" value="BGLB020987"/>
</dbReference>
<gene>
    <name evidence="1" type="primary">106055288</name>
</gene>
<name>A0A2C9KLD0_BIOGL</name>
<reference evidence="1" key="1">
    <citation type="submission" date="2020-05" db="UniProtKB">
        <authorList>
            <consortium name="EnsemblMetazoa"/>
        </authorList>
    </citation>
    <scope>IDENTIFICATION</scope>
    <source>
        <strain evidence="1">BB02</strain>
    </source>
</reference>